<evidence type="ECO:0000259" key="5">
    <source>
        <dbReference type="Pfam" id="PF01869"/>
    </source>
</evidence>
<proteinExistence type="predicted"/>
<dbReference type="SUPFAM" id="SSF53067">
    <property type="entry name" value="Actin-like ATPase domain"/>
    <property type="match status" value="1"/>
</dbReference>
<keyword evidence="3" id="KW-0408">Iron</keyword>
<reference evidence="6" key="1">
    <citation type="journal article" date="2015" name="Nature">
        <title>Complex archaea that bridge the gap between prokaryotes and eukaryotes.</title>
        <authorList>
            <person name="Spang A."/>
            <person name="Saw J.H."/>
            <person name="Jorgensen S.L."/>
            <person name="Zaremba-Niedzwiedzka K."/>
            <person name="Martijn J."/>
            <person name="Lind A.E."/>
            <person name="van Eijk R."/>
            <person name="Schleper C."/>
            <person name="Guy L."/>
            <person name="Ettema T.J."/>
        </authorList>
    </citation>
    <scope>NUCLEOTIDE SEQUENCE</scope>
</reference>
<organism evidence="6">
    <name type="scientific">marine sediment metagenome</name>
    <dbReference type="NCBI Taxonomy" id="412755"/>
    <lineage>
        <taxon>unclassified sequences</taxon>
        <taxon>metagenomes</taxon>
        <taxon>ecological metagenomes</taxon>
    </lineage>
</organism>
<dbReference type="CDD" id="cd24107">
    <property type="entry name" value="ASKHA_NBD_benz_CoA_BzdP"/>
    <property type="match status" value="1"/>
</dbReference>
<protein>
    <recommendedName>
        <fullName evidence="5">ATPase BadF/BadG/BcrA/BcrD type domain-containing protein</fullName>
    </recommendedName>
</protein>
<evidence type="ECO:0000256" key="3">
    <source>
        <dbReference type="ARBA" id="ARBA00023004"/>
    </source>
</evidence>
<name>A0A0F9MI66_9ZZZZ</name>
<evidence type="ECO:0000256" key="1">
    <source>
        <dbReference type="ARBA" id="ARBA00001966"/>
    </source>
</evidence>
<dbReference type="InterPro" id="IPR051805">
    <property type="entry name" value="Dehydratase_Activator_Redct"/>
</dbReference>
<comment type="cofactor">
    <cofactor evidence="1">
        <name>[4Fe-4S] cluster</name>
        <dbReference type="ChEBI" id="CHEBI:49883"/>
    </cofactor>
</comment>
<feature type="domain" description="ATPase BadF/BadG/BcrA/BcrD type" evidence="5">
    <location>
        <begin position="4"/>
        <end position="255"/>
    </location>
</feature>
<accession>A0A0F9MI66</accession>
<dbReference type="PANTHER" id="PTHR32329">
    <property type="entry name" value="BIFUNCTIONAL PROTEIN [INCLUDES 2-HYDROXYACYL-COA DEHYDRATASE (N-TER) AND ITS ACTIVATOR DOMAIN (C_TERM)-RELATED"/>
    <property type="match status" value="1"/>
</dbReference>
<gene>
    <name evidence="6" type="ORF">LCGC14_1380810</name>
</gene>
<dbReference type="Pfam" id="PF01869">
    <property type="entry name" value="BcrAD_BadFG"/>
    <property type="match status" value="1"/>
</dbReference>
<dbReference type="PANTHER" id="PTHR32329:SF2">
    <property type="entry name" value="BIFUNCTIONAL PROTEIN [INCLUDES 2-HYDROXYACYL-COA DEHYDRATASE (N-TER) AND ITS ACTIVATOR DOMAIN (C_TERM)"/>
    <property type="match status" value="1"/>
</dbReference>
<evidence type="ECO:0000256" key="4">
    <source>
        <dbReference type="ARBA" id="ARBA00023014"/>
    </source>
</evidence>
<dbReference type="GO" id="GO:0051536">
    <property type="term" value="F:iron-sulfur cluster binding"/>
    <property type="evidence" value="ECO:0007669"/>
    <property type="project" value="UniProtKB-KW"/>
</dbReference>
<dbReference type="NCBIfam" id="TIGR00241">
    <property type="entry name" value="CoA_E_activ"/>
    <property type="match status" value="1"/>
</dbReference>
<dbReference type="InterPro" id="IPR008275">
    <property type="entry name" value="CoA_E_activase_dom"/>
</dbReference>
<comment type="caution">
    <text evidence="6">The sequence shown here is derived from an EMBL/GenBank/DDBJ whole genome shotgun (WGS) entry which is preliminary data.</text>
</comment>
<dbReference type="Gene3D" id="3.30.420.40">
    <property type="match status" value="2"/>
</dbReference>
<sequence length="261" mass="27805">MITVGIDCGSKNTKVIILNDGAILSMASVLSGFDQEKSAEEALDNALKNANITREEIKHMTATGAGMEAIFFTDDKVTTITANGRGANFIFPSARTVIDIGAEEGKVLRIDEHGKVKDFGINEKCAAGAGAFIEAMSRALEVDINTMGELSLKSTKQIPMNAQCTIFAESEVVSLIHQKTAKEDIIHAVHDAIADRNTSMVRQIGIEKDVVLIGGVAKNIGFIDSMNKNLGFELLVPKEPVSPEYVTALGAALVARDKIGG</sequence>
<keyword evidence="2" id="KW-0479">Metal-binding</keyword>
<dbReference type="InterPro" id="IPR043129">
    <property type="entry name" value="ATPase_NBD"/>
</dbReference>
<evidence type="ECO:0000313" key="6">
    <source>
        <dbReference type="EMBL" id="KKM76370.1"/>
    </source>
</evidence>
<dbReference type="InterPro" id="IPR002731">
    <property type="entry name" value="ATPase_BadF"/>
</dbReference>
<evidence type="ECO:0000256" key="2">
    <source>
        <dbReference type="ARBA" id="ARBA00022723"/>
    </source>
</evidence>
<dbReference type="EMBL" id="LAZR01008821">
    <property type="protein sequence ID" value="KKM76370.1"/>
    <property type="molecule type" value="Genomic_DNA"/>
</dbReference>
<keyword evidence="4" id="KW-0411">Iron-sulfur</keyword>
<dbReference type="AlphaFoldDB" id="A0A0F9MI66"/>
<dbReference type="GO" id="GO:0046872">
    <property type="term" value="F:metal ion binding"/>
    <property type="evidence" value="ECO:0007669"/>
    <property type="project" value="UniProtKB-KW"/>
</dbReference>